<feature type="domain" description="Protein kinase" evidence="14">
    <location>
        <begin position="642"/>
        <end position="895"/>
    </location>
</feature>
<dbReference type="Proteomes" id="UP000007797">
    <property type="component" value="Unassembled WGS sequence"/>
</dbReference>
<feature type="transmembrane region" description="Helical" evidence="13">
    <location>
        <begin position="1001"/>
        <end position="1018"/>
    </location>
</feature>
<dbReference type="SMART" id="SM00220">
    <property type="entry name" value="S_TKc"/>
    <property type="match status" value="1"/>
</dbReference>
<evidence type="ECO:0000256" key="6">
    <source>
        <dbReference type="ARBA" id="ARBA00022741"/>
    </source>
</evidence>
<feature type="compositionally biased region" description="Basic and acidic residues" evidence="12">
    <location>
        <begin position="242"/>
        <end position="261"/>
    </location>
</feature>
<comment type="catalytic activity">
    <reaction evidence="11">
        <text>L-seryl-[protein] + ATP = O-phospho-L-seryl-[protein] + ADP + H(+)</text>
        <dbReference type="Rhea" id="RHEA:17989"/>
        <dbReference type="Rhea" id="RHEA-COMP:9863"/>
        <dbReference type="Rhea" id="RHEA-COMP:11604"/>
        <dbReference type="ChEBI" id="CHEBI:15378"/>
        <dbReference type="ChEBI" id="CHEBI:29999"/>
        <dbReference type="ChEBI" id="CHEBI:30616"/>
        <dbReference type="ChEBI" id="CHEBI:83421"/>
        <dbReference type="ChEBI" id="CHEBI:456216"/>
        <dbReference type="EC" id="2.7.11.1"/>
    </reaction>
</comment>
<dbReference type="InterPro" id="IPR011009">
    <property type="entry name" value="Kinase-like_dom_sf"/>
</dbReference>
<dbReference type="GO" id="GO:0030010">
    <property type="term" value="P:establishment of cell polarity"/>
    <property type="evidence" value="ECO:0007669"/>
    <property type="project" value="EnsemblProtists"/>
</dbReference>
<evidence type="ECO:0000256" key="10">
    <source>
        <dbReference type="ARBA" id="ARBA00047899"/>
    </source>
</evidence>
<evidence type="ECO:0000256" key="4">
    <source>
        <dbReference type="ARBA" id="ARBA00022527"/>
    </source>
</evidence>
<dbReference type="InterPro" id="IPR003377">
    <property type="entry name" value="Cornichon"/>
</dbReference>
<dbReference type="CDD" id="cd06614">
    <property type="entry name" value="STKc_PAK"/>
    <property type="match status" value="1"/>
</dbReference>
<dbReference type="PANTHER" id="PTHR45832">
    <property type="entry name" value="SERINE/THREONINE-PROTEIN KINASE SAMKA-RELATED-RELATED"/>
    <property type="match status" value="1"/>
</dbReference>
<comment type="similarity">
    <text evidence="2">Belongs to the protein kinase superfamily. STE Ser/Thr protein kinase family. STE20 subfamily.</text>
</comment>
<protein>
    <recommendedName>
        <fullName evidence="3">non-specific serine/threonine protein kinase</fullName>
        <ecNumber evidence="3">2.7.11.1</ecNumber>
    </recommendedName>
</protein>
<feature type="compositionally biased region" description="Polar residues" evidence="12">
    <location>
        <begin position="376"/>
        <end position="395"/>
    </location>
</feature>
<keyword evidence="4" id="KW-0723">Serine/threonine-protein kinase</keyword>
<sequence length="1056" mass="119918">MPVPAIITMVVMVRHSGTIQNKERKKKNKFFKKNHSHSHQYISPDDTPKKKRPSSFSASDPIVDSDSYLSQHLSQQPEMAATITASDLKRERAEFYHPNETFSLEAESYTDELQQLFDSAGAWEVNREKLIKKLIENRYHFTDHQVREMLNKIRDIEVAKVRAESKAPAQVIPSVIVSEVAASSTSHDEIERALMQKSTSDSVVIHQLDEEDDEEELERQEQLRRQREIQRLKEEEEENEERLERELADRRRQEEERIKREEEEDEEEQKAYLRRLKEIERIKQMEAEEAEEEHLAKILIQDSPSQPNSNVNYESSVSRASTLSSLSTSSSSSSNNRLSIDNRPGSTYNTPTKPLPPTPQTNVITTPGGAADSRNRSQTLASPNNDGSLSPNGETRMTRSHSGGSLSGLALPSPPPPPAKASPPPTATLVPRESSTPTSTVSTPSLNNSLTPPITASGSVSSPSLLKDSQSSPRGESNSKRKESISEAPKEHGSNSKKKDNKDNKDGKEKDSFFNKLFQSGSKKKEKKEESAAKKDTAKRLSPKVGIPFNVKHDIHVNFNAETGFEGLPKEWEVLIKSNFQEPEVMQHPEEVLNVVKFHAQYNGISPMPSQPPQPSIQPLQSDEAPVTLNDLISLDDPKKIYFNINKIGEGGAGEVFEAVNSRTNNTVAIKKMKLKAQNLKTVINEIGMMKNSTHPNIVQYIDSYIVADELWVAMELMRGGCLTEVLDQYRDIQLTENQISFVCGEVLRGLEYIHKFNRIHRDIKSDNILIGSQGEIKLADFGYAAQLTQARQQRNSVVGTPYWMAPELIKGNNYDFKVDVWSLGIMTREMAEGEPPYLEFPPLRALFLLTTQGVPPLRDAYKWSKEFNEFVNLCLEKDTEKRPTAAELLQHPFIKKSSSGLEFYKAVEAAKIVKENQIQQFGSYTLDKMDLNIIYWIWILIITSILVFISVFCVVAFSDLESDLVNPIDLARRLNPLLNIEIIVHFVLSFFLAIQYHMVLLFINIPLMALNIYWVLQKQHKVYPTEIYRVLSNFKKRFTIKTIFYIVSFFIYLYT</sequence>
<dbReference type="EMBL" id="GL883014">
    <property type="protein sequence ID" value="EGG19711.1"/>
    <property type="molecule type" value="Genomic_DNA"/>
</dbReference>
<reference evidence="17" key="1">
    <citation type="journal article" date="2011" name="Genome Res.">
        <title>Phylogeny-wide analysis of social amoeba genomes highlights ancient origins for complex intercellular communication.</title>
        <authorList>
            <person name="Heidel A.J."/>
            <person name="Lawal H.M."/>
            <person name="Felder M."/>
            <person name="Schilde C."/>
            <person name="Helps N.R."/>
            <person name="Tunggal B."/>
            <person name="Rivero F."/>
            <person name="John U."/>
            <person name="Schleicher M."/>
            <person name="Eichinger L."/>
            <person name="Platzer M."/>
            <person name="Noegel A.A."/>
            <person name="Schaap P."/>
            <person name="Gloeckner G."/>
        </authorList>
    </citation>
    <scope>NUCLEOTIDE SEQUENCE [LARGE SCALE GENOMIC DNA]</scope>
    <source>
        <strain evidence="17">SH3</strain>
    </source>
</reference>
<keyword evidence="17" id="KW-1185">Reference proteome</keyword>
<dbReference type="GO" id="GO:0061803">
    <property type="term" value="C:posterior cell cortex"/>
    <property type="evidence" value="ECO:0007669"/>
    <property type="project" value="EnsemblProtists"/>
</dbReference>
<evidence type="ECO:0000256" key="9">
    <source>
        <dbReference type="ARBA" id="ARBA00022842"/>
    </source>
</evidence>
<dbReference type="Pfam" id="PF00786">
    <property type="entry name" value="PBD"/>
    <property type="match status" value="1"/>
</dbReference>
<dbReference type="GO" id="GO:0032154">
    <property type="term" value="C:cleavage furrow"/>
    <property type="evidence" value="ECO:0007669"/>
    <property type="project" value="EnsemblProtists"/>
</dbReference>
<dbReference type="GO" id="GO:0004674">
    <property type="term" value="F:protein serine/threonine kinase activity"/>
    <property type="evidence" value="ECO:0007669"/>
    <property type="project" value="UniProtKB-KW"/>
</dbReference>
<dbReference type="InterPro" id="IPR000095">
    <property type="entry name" value="CRIB_dom"/>
</dbReference>
<keyword evidence="8" id="KW-0067">ATP-binding</keyword>
<evidence type="ECO:0000256" key="11">
    <source>
        <dbReference type="ARBA" id="ARBA00048679"/>
    </source>
</evidence>
<evidence type="ECO:0000256" key="1">
    <source>
        <dbReference type="ARBA" id="ARBA00001946"/>
    </source>
</evidence>
<dbReference type="SMART" id="SM01398">
    <property type="entry name" value="Cornichon"/>
    <property type="match status" value="1"/>
</dbReference>
<dbReference type="InterPro" id="IPR000719">
    <property type="entry name" value="Prot_kinase_dom"/>
</dbReference>
<evidence type="ECO:0000259" key="15">
    <source>
        <dbReference type="PROSITE" id="PS50108"/>
    </source>
</evidence>
<keyword evidence="13" id="KW-1133">Transmembrane helix</keyword>
<feature type="compositionally biased region" description="Low complexity" evidence="12">
    <location>
        <begin position="402"/>
        <end position="411"/>
    </location>
</feature>
<dbReference type="GO" id="GO:0031156">
    <property type="term" value="P:regulation of sorocarp development"/>
    <property type="evidence" value="ECO:0007669"/>
    <property type="project" value="EnsemblProtists"/>
</dbReference>
<feature type="compositionally biased region" description="Basic residues" evidence="12">
    <location>
        <begin position="23"/>
        <end position="38"/>
    </location>
</feature>
<dbReference type="EC" id="2.7.11.1" evidence="3"/>
<feature type="transmembrane region" description="Helical" evidence="13">
    <location>
        <begin position="978"/>
        <end position="995"/>
    </location>
</feature>
<evidence type="ECO:0000256" key="12">
    <source>
        <dbReference type="SAM" id="MobiDB-lite"/>
    </source>
</evidence>
<feature type="compositionally biased region" description="Basic and acidic residues" evidence="12">
    <location>
        <begin position="477"/>
        <end position="513"/>
    </location>
</feature>
<evidence type="ECO:0000256" key="5">
    <source>
        <dbReference type="ARBA" id="ARBA00022679"/>
    </source>
</evidence>
<keyword evidence="6" id="KW-0547">Nucleotide-binding</keyword>
<gene>
    <name evidence="16" type="primary">pakA</name>
    <name evidence="16" type="ORF">DFA_00289</name>
</gene>
<dbReference type="PANTHER" id="PTHR45832:SF22">
    <property type="entry name" value="SERINE_THREONINE-PROTEIN KINASE SAMKA-RELATED"/>
    <property type="match status" value="1"/>
</dbReference>
<dbReference type="STRING" id="1054147.F4PY51"/>
<dbReference type="GO" id="GO:0005524">
    <property type="term" value="F:ATP binding"/>
    <property type="evidence" value="ECO:0007669"/>
    <property type="project" value="UniProtKB-KW"/>
</dbReference>
<dbReference type="InterPro" id="IPR033923">
    <property type="entry name" value="PAK_BD"/>
</dbReference>
<feature type="compositionally biased region" description="Low complexity" evidence="12">
    <location>
        <begin position="434"/>
        <end position="472"/>
    </location>
</feature>
<proteinExistence type="inferred from homology"/>
<dbReference type="Gene3D" id="1.10.510.10">
    <property type="entry name" value="Transferase(Phosphotransferase) domain 1"/>
    <property type="match status" value="1"/>
</dbReference>
<feature type="region of interest" description="Disordered" evidence="12">
    <location>
        <begin position="19"/>
        <end position="61"/>
    </location>
</feature>
<organism evidence="16 17">
    <name type="scientific">Cavenderia fasciculata</name>
    <name type="common">Slime mold</name>
    <name type="synonym">Dictyostelium fasciculatum</name>
    <dbReference type="NCBI Taxonomy" id="261658"/>
    <lineage>
        <taxon>Eukaryota</taxon>
        <taxon>Amoebozoa</taxon>
        <taxon>Evosea</taxon>
        <taxon>Eumycetozoa</taxon>
        <taxon>Dictyostelia</taxon>
        <taxon>Acytosteliales</taxon>
        <taxon>Cavenderiaceae</taxon>
        <taxon>Cavenderia</taxon>
    </lineage>
</organism>
<accession>F4PY51</accession>
<dbReference type="GO" id="GO:0006909">
    <property type="term" value="P:phagocytosis"/>
    <property type="evidence" value="ECO:0007669"/>
    <property type="project" value="EnsemblProtists"/>
</dbReference>
<evidence type="ECO:0000256" key="3">
    <source>
        <dbReference type="ARBA" id="ARBA00012513"/>
    </source>
</evidence>
<dbReference type="GO" id="GO:0031152">
    <property type="term" value="P:aggregation involved in sorocarp development"/>
    <property type="evidence" value="ECO:0007669"/>
    <property type="project" value="EnsemblProtists"/>
</dbReference>
<keyword evidence="9" id="KW-0460">Magnesium</keyword>
<dbReference type="GO" id="GO:0030863">
    <property type="term" value="C:cortical cytoskeleton"/>
    <property type="evidence" value="ECO:0007669"/>
    <property type="project" value="EnsemblProtists"/>
</dbReference>
<comment type="catalytic activity">
    <reaction evidence="10">
        <text>L-threonyl-[protein] + ATP = O-phospho-L-threonyl-[protein] + ADP + H(+)</text>
        <dbReference type="Rhea" id="RHEA:46608"/>
        <dbReference type="Rhea" id="RHEA-COMP:11060"/>
        <dbReference type="Rhea" id="RHEA-COMP:11605"/>
        <dbReference type="ChEBI" id="CHEBI:15378"/>
        <dbReference type="ChEBI" id="CHEBI:30013"/>
        <dbReference type="ChEBI" id="CHEBI:30616"/>
        <dbReference type="ChEBI" id="CHEBI:61977"/>
        <dbReference type="ChEBI" id="CHEBI:456216"/>
        <dbReference type="EC" id="2.7.11.1"/>
    </reaction>
</comment>
<evidence type="ECO:0000256" key="8">
    <source>
        <dbReference type="ARBA" id="ARBA00022840"/>
    </source>
</evidence>
<evidence type="ECO:0000256" key="2">
    <source>
        <dbReference type="ARBA" id="ARBA00008874"/>
    </source>
</evidence>
<feature type="domain" description="CRIB" evidence="15">
    <location>
        <begin position="545"/>
        <end position="558"/>
    </location>
</feature>
<dbReference type="Pfam" id="PF03311">
    <property type="entry name" value="Cornichon"/>
    <property type="match status" value="1"/>
</dbReference>
<dbReference type="Pfam" id="PF00069">
    <property type="entry name" value="Pkinase"/>
    <property type="match status" value="1"/>
</dbReference>
<dbReference type="GeneID" id="14871585"/>
<feature type="transmembrane region" description="Helical" evidence="13">
    <location>
        <begin position="934"/>
        <end position="958"/>
    </location>
</feature>
<evidence type="ECO:0000256" key="7">
    <source>
        <dbReference type="ARBA" id="ARBA00022777"/>
    </source>
</evidence>
<evidence type="ECO:0000313" key="16">
    <source>
        <dbReference type="EMBL" id="EGG19711.1"/>
    </source>
</evidence>
<evidence type="ECO:0000313" key="17">
    <source>
        <dbReference type="Proteomes" id="UP000007797"/>
    </source>
</evidence>
<keyword evidence="13" id="KW-0472">Membrane</keyword>
<feature type="compositionally biased region" description="Basic and acidic residues" evidence="12">
    <location>
        <begin position="527"/>
        <end position="539"/>
    </location>
</feature>
<comment type="cofactor">
    <cofactor evidence="1">
        <name>Mg(2+)</name>
        <dbReference type="ChEBI" id="CHEBI:18420"/>
    </cofactor>
</comment>
<dbReference type="GO" id="GO:0000281">
    <property type="term" value="P:mitotic cytokinesis"/>
    <property type="evidence" value="ECO:0007669"/>
    <property type="project" value="EnsemblProtists"/>
</dbReference>
<dbReference type="InterPro" id="IPR051931">
    <property type="entry name" value="PAK3-like"/>
</dbReference>
<dbReference type="GO" id="GO:0043327">
    <property type="term" value="P:chemotaxis to cAMP"/>
    <property type="evidence" value="ECO:0007669"/>
    <property type="project" value="EnsemblProtists"/>
</dbReference>
<dbReference type="GO" id="GO:0032467">
    <property type="term" value="P:positive regulation of cytokinesis"/>
    <property type="evidence" value="ECO:0007669"/>
    <property type="project" value="EnsemblProtists"/>
</dbReference>
<feature type="compositionally biased region" description="Polar residues" evidence="12">
    <location>
        <begin position="302"/>
        <end position="314"/>
    </location>
</feature>
<feature type="region of interest" description="Disordered" evidence="12">
    <location>
        <begin position="233"/>
        <end position="270"/>
    </location>
</feature>
<keyword evidence="7 16" id="KW-0418">Kinase</keyword>
<dbReference type="OrthoDB" id="20402at2759"/>
<keyword evidence="13" id="KW-0812">Transmembrane</keyword>
<feature type="region of interest" description="Disordered" evidence="12">
    <location>
        <begin position="299"/>
        <end position="539"/>
    </location>
</feature>
<evidence type="ECO:0000256" key="13">
    <source>
        <dbReference type="SAM" id="Phobius"/>
    </source>
</evidence>
<feature type="compositionally biased region" description="Pro residues" evidence="12">
    <location>
        <begin position="412"/>
        <end position="426"/>
    </location>
</feature>
<dbReference type="SMART" id="SM00285">
    <property type="entry name" value="PBD"/>
    <property type="match status" value="1"/>
</dbReference>
<dbReference type="InterPro" id="IPR036936">
    <property type="entry name" value="CRIB_dom_sf"/>
</dbReference>
<feature type="transmembrane region" description="Helical" evidence="13">
    <location>
        <begin position="1039"/>
        <end position="1055"/>
    </location>
</feature>
<dbReference type="GO" id="GO:0045159">
    <property type="term" value="F:myosin II binding"/>
    <property type="evidence" value="ECO:0007669"/>
    <property type="project" value="EnsemblProtists"/>
</dbReference>
<dbReference type="GO" id="GO:0031036">
    <property type="term" value="P:myosin II filament assembly"/>
    <property type="evidence" value="ECO:0007669"/>
    <property type="project" value="EnsemblProtists"/>
</dbReference>
<dbReference type="CDD" id="cd01093">
    <property type="entry name" value="CRIB_PAK_like"/>
    <property type="match status" value="1"/>
</dbReference>
<dbReference type="GO" id="GO:0106310">
    <property type="term" value="F:protein serine kinase activity"/>
    <property type="evidence" value="ECO:0007669"/>
    <property type="project" value="RHEA"/>
</dbReference>
<dbReference type="GO" id="GO:0001931">
    <property type="term" value="C:uropod"/>
    <property type="evidence" value="ECO:0007669"/>
    <property type="project" value="EnsemblProtists"/>
</dbReference>
<dbReference type="SUPFAM" id="SSF56112">
    <property type="entry name" value="Protein kinase-like (PK-like)"/>
    <property type="match status" value="1"/>
</dbReference>
<evidence type="ECO:0000259" key="14">
    <source>
        <dbReference type="PROSITE" id="PS50011"/>
    </source>
</evidence>
<dbReference type="GO" id="GO:0048870">
    <property type="term" value="P:cell motility"/>
    <property type="evidence" value="ECO:0007669"/>
    <property type="project" value="EnsemblProtists"/>
</dbReference>
<dbReference type="GO" id="GO:0097204">
    <property type="term" value="C:phagocytic cup base"/>
    <property type="evidence" value="ECO:0007669"/>
    <property type="project" value="EnsemblProtists"/>
</dbReference>
<name>F4PY51_CACFS</name>
<keyword evidence="5" id="KW-0808">Transferase</keyword>
<dbReference type="PROSITE" id="PS50011">
    <property type="entry name" value="PROTEIN_KINASE_DOM"/>
    <property type="match status" value="1"/>
</dbReference>
<dbReference type="PROSITE" id="PS50108">
    <property type="entry name" value="CRIB"/>
    <property type="match status" value="1"/>
</dbReference>
<dbReference type="RefSeq" id="XP_004358005.1">
    <property type="nucleotide sequence ID" value="XM_004357948.1"/>
</dbReference>
<dbReference type="AlphaFoldDB" id="F4PY51"/>
<feature type="compositionally biased region" description="Low complexity" evidence="12">
    <location>
        <begin position="315"/>
        <end position="339"/>
    </location>
</feature>
<dbReference type="Gene3D" id="3.90.810.10">
    <property type="entry name" value="CRIB domain"/>
    <property type="match status" value="1"/>
</dbReference>
<dbReference type="KEGG" id="dfa:DFA_00289"/>
<dbReference type="FunFam" id="1.10.510.10:FF:000802">
    <property type="entry name" value="Serine/threonine protein kinase"/>
    <property type="match status" value="1"/>
</dbReference>